<dbReference type="OrthoDB" id="2157530at2759"/>
<feature type="non-terminal residue" evidence="2">
    <location>
        <position position="142"/>
    </location>
</feature>
<reference evidence="2 3" key="1">
    <citation type="submission" date="2016-04" db="EMBL/GenBank/DDBJ databases">
        <title>A degradative enzymes factory behind the ericoid mycorrhizal symbiosis.</title>
        <authorList>
            <consortium name="DOE Joint Genome Institute"/>
            <person name="Martino E."/>
            <person name="Morin E."/>
            <person name="Grelet G."/>
            <person name="Kuo A."/>
            <person name="Kohler A."/>
            <person name="Daghino S."/>
            <person name="Barry K."/>
            <person name="Choi C."/>
            <person name="Cichocki N."/>
            <person name="Clum A."/>
            <person name="Copeland A."/>
            <person name="Hainaut M."/>
            <person name="Haridas S."/>
            <person name="Labutti K."/>
            <person name="Lindquist E."/>
            <person name="Lipzen A."/>
            <person name="Khouja H.-R."/>
            <person name="Murat C."/>
            <person name="Ohm R."/>
            <person name="Olson A."/>
            <person name="Spatafora J."/>
            <person name="Veneault-Fourrey C."/>
            <person name="Henrissat B."/>
            <person name="Grigoriev I."/>
            <person name="Martin F."/>
            <person name="Perotto S."/>
        </authorList>
    </citation>
    <scope>NUCLEOTIDE SEQUENCE [LARGE SCALE GENOMIC DNA]</scope>
    <source>
        <strain evidence="2 3">F</strain>
    </source>
</reference>
<organism evidence="2 3">
    <name type="scientific">Hyaloscypha variabilis (strain UAMH 11265 / GT02V1 / F)</name>
    <name type="common">Meliniomyces variabilis</name>
    <dbReference type="NCBI Taxonomy" id="1149755"/>
    <lineage>
        <taxon>Eukaryota</taxon>
        <taxon>Fungi</taxon>
        <taxon>Dikarya</taxon>
        <taxon>Ascomycota</taxon>
        <taxon>Pezizomycotina</taxon>
        <taxon>Leotiomycetes</taxon>
        <taxon>Helotiales</taxon>
        <taxon>Hyaloscyphaceae</taxon>
        <taxon>Hyaloscypha</taxon>
        <taxon>Hyaloscypha variabilis</taxon>
    </lineage>
</organism>
<feature type="domain" description="Heterokaryon incompatibility" evidence="1">
    <location>
        <begin position="53"/>
        <end position="140"/>
    </location>
</feature>
<dbReference type="PANTHER" id="PTHR24148">
    <property type="entry name" value="ANKYRIN REPEAT DOMAIN-CONTAINING PROTEIN 39 HOMOLOG-RELATED"/>
    <property type="match status" value="1"/>
</dbReference>
<protein>
    <submittedName>
        <fullName evidence="2">HET-domain-containing protein</fullName>
    </submittedName>
</protein>
<evidence type="ECO:0000259" key="1">
    <source>
        <dbReference type="Pfam" id="PF06985"/>
    </source>
</evidence>
<proteinExistence type="predicted"/>
<keyword evidence="3" id="KW-1185">Reference proteome</keyword>
<dbReference type="Pfam" id="PF06985">
    <property type="entry name" value="HET"/>
    <property type="match status" value="1"/>
</dbReference>
<accession>A0A2J6R360</accession>
<evidence type="ECO:0000313" key="2">
    <source>
        <dbReference type="EMBL" id="PMD32954.1"/>
    </source>
</evidence>
<dbReference type="InterPro" id="IPR010730">
    <property type="entry name" value="HET"/>
</dbReference>
<dbReference type="PANTHER" id="PTHR24148:SF73">
    <property type="entry name" value="HET DOMAIN PROTEIN (AFU_ORTHOLOGUE AFUA_8G01020)"/>
    <property type="match status" value="1"/>
</dbReference>
<name>A0A2J6R360_HYAVF</name>
<evidence type="ECO:0000313" key="3">
    <source>
        <dbReference type="Proteomes" id="UP000235786"/>
    </source>
</evidence>
<dbReference type="AlphaFoldDB" id="A0A2J6R360"/>
<gene>
    <name evidence="2" type="ORF">L207DRAFT_383901</name>
</gene>
<sequence length="142" mass="16172">MDTDGFYEYEKIGAEDTIRLILLQPSVDLEASIQCSLIRVTLEQCDKDVVEHYVALSYVWGDATLRRQISVDGATLDITASLDCALRHLRDQSRLLRVWADGICINQNDFEDRNHQVRMMSSIYLLARHTIIFLGPASPQSE</sequence>
<dbReference type="InterPro" id="IPR052895">
    <property type="entry name" value="HetReg/Transcr_Mod"/>
</dbReference>
<dbReference type="Proteomes" id="UP000235786">
    <property type="component" value="Unassembled WGS sequence"/>
</dbReference>
<dbReference type="STRING" id="1149755.A0A2J6R360"/>
<dbReference type="EMBL" id="KZ613957">
    <property type="protein sequence ID" value="PMD32954.1"/>
    <property type="molecule type" value="Genomic_DNA"/>
</dbReference>